<organism evidence="1 2">
    <name type="scientific">Paenibacillus dendritiformis C454</name>
    <dbReference type="NCBI Taxonomy" id="1131935"/>
    <lineage>
        <taxon>Bacteria</taxon>
        <taxon>Bacillati</taxon>
        <taxon>Bacillota</taxon>
        <taxon>Bacilli</taxon>
        <taxon>Bacillales</taxon>
        <taxon>Paenibacillaceae</taxon>
        <taxon>Paenibacillus</taxon>
    </lineage>
</organism>
<dbReference type="STRING" id="1131935.PDENDC454_13350"/>
<comment type="caution">
    <text evidence="1">The sequence shown here is derived from an EMBL/GenBank/DDBJ whole genome shotgun (WGS) entry which is preliminary data.</text>
</comment>
<keyword evidence="2" id="KW-1185">Reference proteome</keyword>
<evidence type="ECO:0000313" key="2">
    <source>
        <dbReference type="Proteomes" id="UP000003900"/>
    </source>
</evidence>
<evidence type="ECO:0000313" key="1">
    <source>
        <dbReference type="EMBL" id="EHQ61750.1"/>
    </source>
</evidence>
<gene>
    <name evidence="1" type="ORF">PDENDC454_13350</name>
</gene>
<protein>
    <submittedName>
        <fullName evidence="1">Uncharacterized protein</fullName>
    </submittedName>
</protein>
<name>H3SGL5_9BACL</name>
<reference evidence="1 2" key="1">
    <citation type="journal article" date="2012" name="J. Bacteriol.">
        <title>Genome Sequence of the Pattern-Forming Social Bacterium Paenibacillus dendritiformis C454 Chiral Morphotype.</title>
        <authorList>
            <person name="Sirota-Madi A."/>
            <person name="Olender T."/>
            <person name="Helman Y."/>
            <person name="Brainis I."/>
            <person name="Finkelshtein A."/>
            <person name="Roth D."/>
            <person name="Hagai E."/>
            <person name="Leshkowitz D."/>
            <person name="Brodsky L."/>
            <person name="Galatenko V."/>
            <person name="Nikolaev V."/>
            <person name="Gutnick D.L."/>
            <person name="Lancet D."/>
            <person name="Ben-Jacob E."/>
        </authorList>
    </citation>
    <scope>NUCLEOTIDE SEQUENCE [LARGE SCALE GENOMIC DNA]</scope>
    <source>
        <strain evidence="1 2">C454</strain>
    </source>
</reference>
<proteinExistence type="predicted"/>
<dbReference type="EMBL" id="AHKH01000030">
    <property type="protein sequence ID" value="EHQ61750.1"/>
    <property type="molecule type" value="Genomic_DNA"/>
</dbReference>
<dbReference type="Proteomes" id="UP000003900">
    <property type="component" value="Unassembled WGS sequence"/>
</dbReference>
<sequence>MLAASIAKAGYARKVPKKEVGFIDAGFMSPRFLLRIRQEGRRSGTFVGFILQNFNQIGYN</sequence>
<accession>H3SGL5</accession>
<dbReference type="AlphaFoldDB" id="H3SGL5"/>